<sequence length="113" mass="12498">MGRNPGLVDERYQKLHGGSWNCWDVSDGSVGLWCRETQSSAKKLQGQDSSGPAPAGQGEASSGSRAPKQTGTGPSFSEVDVNKVPLMSRGSPHRRRKKKKEEERRRMKKNEEE</sequence>
<reference evidence="2" key="1">
    <citation type="submission" date="2019-04" db="EMBL/GenBank/DDBJ databases">
        <title>Genome assembly of Zosterops borbonicus 15179.</title>
        <authorList>
            <person name="Leroy T."/>
            <person name="Anselmetti Y."/>
            <person name="Tilak M.-K."/>
            <person name="Nabholz B."/>
        </authorList>
    </citation>
    <scope>NUCLEOTIDE SEQUENCE</scope>
    <source>
        <strain evidence="2">HGM_15179</strain>
        <tissue evidence="2">Muscle</tissue>
    </source>
</reference>
<protein>
    <submittedName>
        <fullName evidence="2">Uncharacterized protein</fullName>
    </submittedName>
</protein>
<evidence type="ECO:0000256" key="1">
    <source>
        <dbReference type="SAM" id="MobiDB-lite"/>
    </source>
</evidence>
<organism evidence="2 3">
    <name type="scientific">Zosterops borbonicus</name>
    <dbReference type="NCBI Taxonomy" id="364589"/>
    <lineage>
        <taxon>Eukaryota</taxon>
        <taxon>Metazoa</taxon>
        <taxon>Chordata</taxon>
        <taxon>Craniata</taxon>
        <taxon>Vertebrata</taxon>
        <taxon>Euteleostomi</taxon>
        <taxon>Archelosauria</taxon>
        <taxon>Archosauria</taxon>
        <taxon>Dinosauria</taxon>
        <taxon>Saurischia</taxon>
        <taxon>Theropoda</taxon>
        <taxon>Coelurosauria</taxon>
        <taxon>Aves</taxon>
        <taxon>Neognathae</taxon>
        <taxon>Neoaves</taxon>
        <taxon>Telluraves</taxon>
        <taxon>Australaves</taxon>
        <taxon>Passeriformes</taxon>
        <taxon>Sylvioidea</taxon>
        <taxon>Zosteropidae</taxon>
        <taxon>Zosterops</taxon>
    </lineage>
</organism>
<feature type="compositionally biased region" description="Basic and acidic residues" evidence="1">
    <location>
        <begin position="100"/>
        <end position="113"/>
    </location>
</feature>
<gene>
    <name evidence="2" type="ORF">HGM15179_018287</name>
</gene>
<name>A0A8K1LCF5_9PASS</name>
<accession>A0A8K1LCF5</accession>
<comment type="caution">
    <text evidence="2">The sequence shown here is derived from an EMBL/GenBank/DDBJ whole genome shotgun (WGS) entry which is preliminary data.</text>
</comment>
<proteinExistence type="predicted"/>
<feature type="region of interest" description="Disordered" evidence="1">
    <location>
        <begin position="38"/>
        <end position="113"/>
    </location>
</feature>
<feature type="compositionally biased region" description="Polar residues" evidence="1">
    <location>
        <begin position="38"/>
        <end position="50"/>
    </location>
</feature>
<dbReference type="EMBL" id="SWJQ01001235">
    <property type="protein sequence ID" value="TRZ08822.1"/>
    <property type="molecule type" value="Genomic_DNA"/>
</dbReference>
<evidence type="ECO:0000313" key="2">
    <source>
        <dbReference type="EMBL" id="TRZ08822.1"/>
    </source>
</evidence>
<keyword evidence="3" id="KW-1185">Reference proteome</keyword>
<feature type="compositionally biased region" description="Polar residues" evidence="1">
    <location>
        <begin position="59"/>
        <end position="75"/>
    </location>
</feature>
<dbReference type="Proteomes" id="UP000796761">
    <property type="component" value="Unassembled WGS sequence"/>
</dbReference>
<evidence type="ECO:0000313" key="3">
    <source>
        <dbReference type="Proteomes" id="UP000796761"/>
    </source>
</evidence>
<dbReference type="AlphaFoldDB" id="A0A8K1LCF5"/>